<evidence type="ECO:0000313" key="4">
    <source>
        <dbReference type="EMBL" id="PLW40628.1"/>
    </source>
</evidence>
<reference evidence="6 7" key="1">
    <citation type="submission" date="2017-11" db="EMBL/GenBank/DDBJ databases">
        <title>De novo assembly and phasing of dikaryotic genomes from two isolates of Puccinia coronata f. sp. avenae, the causal agent of oat crown rust.</title>
        <authorList>
            <person name="Miller M.E."/>
            <person name="Zhang Y."/>
            <person name="Omidvar V."/>
            <person name="Sperschneider J."/>
            <person name="Schwessinger B."/>
            <person name="Raley C."/>
            <person name="Palmer J.M."/>
            <person name="Garnica D."/>
            <person name="Upadhyaya N."/>
            <person name="Rathjen J."/>
            <person name="Taylor J.M."/>
            <person name="Park R.F."/>
            <person name="Dodds P.N."/>
            <person name="Hirsch C.D."/>
            <person name="Kianian S.F."/>
            <person name="Figueroa M."/>
        </authorList>
    </citation>
    <scope>NUCLEOTIDE SEQUENCE [LARGE SCALE GENOMIC DNA]</scope>
    <source>
        <strain evidence="3">12NC29</strain>
        <strain evidence="5">12SD80</strain>
    </source>
</reference>
<dbReference type="OrthoDB" id="2506952at2759"/>
<name>A0A2N5SSI2_9BASI</name>
<evidence type="ECO:0000313" key="7">
    <source>
        <dbReference type="Proteomes" id="UP000235392"/>
    </source>
</evidence>
<dbReference type="Proteomes" id="UP000235388">
    <property type="component" value="Unassembled WGS sequence"/>
</dbReference>
<organism evidence="3 6">
    <name type="scientific">Puccinia coronata f. sp. avenae</name>
    <dbReference type="NCBI Taxonomy" id="200324"/>
    <lineage>
        <taxon>Eukaryota</taxon>
        <taxon>Fungi</taxon>
        <taxon>Dikarya</taxon>
        <taxon>Basidiomycota</taxon>
        <taxon>Pucciniomycotina</taxon>
        <taxon>Pucciniomycetes</taxon>
        <taxon>Pucciniales</taxon>
        <taxon>Pucciniaceae</taxon>
        <taxon>Puccinia</taxon>
    </lineage>
</organism>
<proteinExistence type="predicted"/>
<keyword evidence="2" id="KW-0812">Transmembrane</keyword>
<accession>A0A2N5SSI2</accession>
<evidence type="ECO:0000256" key="2">
    <source>
        <dbReference type="SAM" id="Phobius"/>
    </source>
</evidence>
<feature type="transmembrane region" description="Helical" evidence="2">
    <location>
        <begin position="221"/>
        <end position="239"/>
    </location>
</feature>
<protein>
    <submittedName>
        <fullName evidence="3">Uncharacterized protein</fullName>
    </submittedName>
</protein>
<dbReference type="Proteomes" id="UP000235392">
    <property type="component" value="Unassembled WGS sequence"/>
</dbReference>
<comment type="caution">
    <text evidence="3">The sequence shown here is derived from an EMBL/GenBank/DDBJ whole genome shotgun (WGS) entry which is preliminary data.</text>
</comment>
<evidence type="ECO:0000313" key="6">
    <source>
        <dbReference type="Proteomes" id="UP000235388"/>
    </source>
</evidence>
<evidence type="ECO:0000256" key="1">
    <source>
        <dbReference type="SAM" id="MobiDB-lite"/>
    </source>
</evidence>
<dbReference type="EMBL" id="PGCI01000020">
    <property type="protein sequence ID" value="PLW48913.1"/>
    <property type="molecule type" value="Genomic_DNA"/>
</dbReference>
<gene>
    <name evidence="3" type="ORF">PCANC_12531</name>
    <name evidence="4" type="ORF">PCANC_13036</name>
    <name evidence="5" type="ORF">PCASD_02765</name>
</gene>
<feature type="region of interest" description="Disordered" evidence="1">
    <location>
        <begin position="251"/>
        <end position="271"/>
    </location>
</feature>
<keyword evidence="2" id="KW-0472">Membrane</keyword>
<dbReference type="EMBL" id="PGCJ01000179">
    <property type="protein sequence ID" value="PLW40628.1"/>
    <property type="molecule type" value="Genomic_DNA"/>
</dbReference>
<keyword evidence="6" id="KW-1185">Reference proteome</keyword>
<dbReference type="EMBL" id="PGCJ01000876">
    <property type="protein sequence ID" value="PLW16208.1"/>
    <property type="molecule type" value="Genomic_DNA"/>
</dbReference>
<evidence type="ECO:0000313" key="3">
    <source>
        <dbReference type="EMBL" id="PLW16208.1"/>
    </source>
</evidence>
<evidence type="ECO:0000313" key="5">
    <source>
        <dbReference type="EMBL" id="PLW48913.1"/>
    </source>
</evidence>
<dbReference type="AlphaFoldDB" id="A0A2N5SSI2"/>
<sequence length="271" mass="30188">MARRLLISLDHPHPRSVDACLFSACRWNSIPARQFIQRQWNSRRYLTNDGSSGSSKPADEGRARHLEEPIGLVEALRDRYVSPWRRIYERIRPTKKKIEVNNRSNDGIGAGLKGVIDSRSVSDQELSKEPLPESIVEAWRIGLGGADPSRFSRLRTRAATPLPPVPAQPVAAAIASNERMNESAPSVDEAVHKGIKDGANAGKKKSLLQSYLELDKRSQKIISFSVFIWSLSGVIYFTWFSPFDESLAPTPNTTLSPNILRSSSSRPKLDS</sequence>
<keyword evidence="2" id="KW-1133">Transmembrane helix</keyword>